<evidence type="ECO:0000313" key="6">
    <source>
        <dbReference type="Proteomes" id="UP001501586"/>
    </source>
</evidence>
<keyword evidence="3" id="KW-0808">Transferase</keyword>
<dbReference type="CDD" id="cd03794">
    <property type="entry name" value="GT4_WbuB-like"/>
    <property type="match status" value="1"/>
</dbReference>
<evidence type="ECO:0000256" key="1">
    <source>
        <dbReference type="ARBA" id="ARBA00021292"/>
    </source>
</evidence>
<dbReference type="SUPFAM" id="SSF53756">
    <property type="entry name" value="UDP-Glycosyltransferase/glycogen phosphorylase"/>
    <property type="match status" value="1"/>
</dbReference>
<dbReference type="RefSeq" id="WP_336885273.1">
    <property type="nucleotide sequence ID" value="NZ_BAABAZ010000004.1"/>
</dbReference>
<evidence type="ECO:0000313" key="5">
    <source>
        <dbReference type="EMBL" id="GAA4283369.1"/>
    </source>
</evidence>
<dbReference type="Gene3D" id="3.40.50.2000">
    <property type="entry name" value="Glycogen Phosphorylase B"/>
    <property type="match status" value="2"/>
</dbReference>
<protein>
    <recommendedName>
        <fullName evidence="1">D-inositol 3-phosphate glycosyltransferase</fullName>
    </recommendedName>
</protein>
<evidence type="ECO:0000256" key="2">
    <source>
        <dbReference type="ARBA" id="ARBA00022676"/>
    </source>
</evidence>
<dbReference type="Pfam" id="PF13692">
    <property type="entry name" value="Glyco_trans_1_4"/>
    <property type="match status" value="1"/>
</dbReference>
<reference evidence="6" key="1">
    <citation type="journal article" date="2019" name="Int. J. Syst. Evol. Microbiol.">
        <title>The Global Catalogue of Microorganisms (GCM) 10K type strain sequencing project: providing services to taxonomists for standard genome sequencing and annotation.</title>
        <authorList>
            <consortium name="The Broad Institute Genomics Platform"/>
            <consortium name="The Broad Institute Genome Sequencing Center for Infectious Disease"/>
            <person name="Wu L."/>
            <person name="Ma J."/>
        </authorList>
    </citation>
    <scope>NUCLEOTIDE SEQUENCE [LARGE SCALE GENOMIC DNA]</scope>
    <source>
        <strain evidence="6">JCM 17458</strain>
    </source>
</reference>
<proteinExistence type="predicted"/>
<dbReference type="PANTHER" id="PTHR45947:SF3">
    <property type="entry name" value="SULFOQUINOVOSYL TRANSFERASE SQD2"/>
    <property type="match status" value="1"/>
</dbReference>
<evidence type="ECO:0000256" key="3">
    <source>
        <dbReference type="ARBA" id="ARBA00022679"/>
    </source>
</evidence>
<accession>A0ABP8EHF3</accession>
<dbReference type="PANTHER" id="PTHR45947">
    <property type="entry name" value="SULFOQUINOVOSYL TRANSFERASE SQD2"/>
    <property type="match status" value="1"/>
</dbReference>
<dbReference type="InterPro" id="IPR028098">
    <property type="entry name" value="Glyco_trans_4-like_N"/>
</dbReference>
<dbReference type="Proteomes" id="UP001501586">
    <property type="component" value="Unassembled WGS sequence"/>
</dbReference>
<dbReference type="Pfam" id="PF13579">
    <property type="entry name" value="Glyco_trans_4_4"/>
    <property type="match status" value="1"/>
</dbReference>
<comment type="caution">
    <text evidence="5">The sequence shown here is derived from an EMBL/GenBank/DDBJ whole genome shotgun (WGS) entry which is preliminary data.</text>
</comment>
<evidence type="ECO:0000259" key="4">
    <source>
        <dbReference type="Pfam" id="PF13579"/>
    </source>
</evidence>
<gene>
    <name evidence="5" type="ORF">GCM10022261_09000</name>
</gene>
<keyword evidence="2" id="KW-0328">Glycosyltransferase</keyword>
<organism evidence="5 6">
    <name type="scientific">Brevibacterium daeguense</name>
    <dbReference type="NCBI Taxonomy" id="909936"/>
    <lineage>
        <taxon>Bacteria</taxon>
        <taxon>Bacillati</taxon>
        <taxon>Actinomycetota</taxon>
        <taxon>Actinomycetes</taxon>
        <taxon>Micrococcales</taxon>
        <taxon>Brevibacteriaceae</taxon>
        <taxon>Brevibacterium</taxon>
    </lineage>
</organism>
<dbReference type="InterPro" id="IPR050194">
    <property type="entry name" value="Glycosyltransferase_grp1"/>
</dbReference>
<dbReference type="EMBL" id="BAABAZ010000004">
    <property type="protein sequence ID" value="GAA4283369.1"/>
    <property type="molecule type" value="Genomic_DNA"/>
</dbReference>
<sequence>MRILLLTHFYPPELGAPQRRWRELVSGFIAAGHQVAVCTPVPHYPHGTAAALGAQGTRILEWEDGTLGERILRLPYVPCSSSMIRQLFDQSVSSTAACLVGTTLRGNPPDVVISTSPGLPMLFTGDAIARMLEVPHVAEMRDAWPDLIGDLHLVRKMSRGLVPGALAEAIEQRGLPALFDWAERRADAVVVTTEGFAGRLRARGLRQVVCIRNTAVPYRPSAQYRDRAAGDPLRLLYVGTVGRSQGLDMVVRAVRAVPNVELRIVGAGAAKPALEVLAAPTSDRIRFSPQTTGEELEDLWRWADSGLVSLADVPAHEYTVPSKLYTLMARGVHITGILAGESAQIVEQSGAGHVVPPGNEQRLKELLKSLSSTAGSLRPSPEAQAWLHRNASPDSQLGAYLSLLEECVA</sequence>
<keyword evidence="6" id="KW-1185">Reference proteome</keyword>
<feature type="domain" description="Glycosyltransferase subfamily 4-like N-terminal" evidence="4">
    <location>
        <begin position="15"/>
        <end position="210"/>
    </location>
</feature>
<name>A0ABP8EHF3_9MICO</name>